<dbReference type="AlphaFoldDB" id="A0AAN7VTX7"/>
<accession>A0AAN7VTX7</accession>
<dbReference type="Proteomes" id="UP001310594">
    <property type="component" value="Unassembled WGS sequence"/>
</dbReference>
<feature type="region of interest" description="Disordered" evidence="1">
    <location>
        <begin position="116"/>
        <end position="139"/>
    </location>
</feature>
<comment type="caution">
    <text evidence="2">The sequence shown here is derived from an EMBL/GenBank/DDBJ whole genome shotgun (WGS) entry which is preliminary data.</text>
</comment>
<sequence length="241" mass="27070">MLPSIRYVEQFAAGNDESLEDIQMAPIRSNEQSPPRAFQDVRRDSVMQIPPVRLEKRTLDSAHIGKRHDTIFQRMLNDHHAVQSPQRSPVAEKRTRLSINNLLLAPPAAPLVKTTDAKRSPLSPASTIHDSPKKQPARNPAFRTTIKARAIYQTIFPRPKLVACPPSTETLAPGTHLYADSKRWPNRGGLDRSFIKRLAVNDIDSFRPAPVIHAPSLLALLHAVTAMTKQNKKVRRRCKGR</sequence>
<proteinExistence type="predicted"/>
<evidence type="ECO:0000313" key="2">
    <source>
        <dbReference type="EMBL" id="KAK5701943.1"/>
    </source>
</evidence>
<dbReference type="EMBL" id="JAVRQU010000006">
    <property type="protein sequence ID" value="KAK5701943.1"/>
    <property type="molecule type" value="Genomic_DNA"/>
</dbReference>
<name>A0AAN7VTX7_9PEZI</name>
<protein>
    <submittedName>
        <fullName evidence="2">Uncharacterized protein</fullName>
    </submittedName>
</protein>
<reference evidence="2" key="1">
    <citation type="submission" date="2023-08" db="EMBL/GenBank/DDBJ databases">
        <title>Black Yeasts Isolated from many extreme environments.</title>
        <authorList>
            <person name="Coleine C."/>
            <person name="Stajich J.E."/>
            <person name="Selbmann L."/>
        </authorList>
    </citation>
    <scope>NUCLEOTIDE SEQUENCE</scope>
    <source>
        <strain evidence="2">CCFEE 5810</strain>
    </source>
</reference>
<gene>
    <name evidence="2" type="ORF">LTR97_004761</name>
</gene>
<evidence type="ECO:0000256" key="1">
    <source>
        <dbReference type="SAM" id="MobiDB-lite"/>
    </source>
</evidence>
<evidence type="ECO:0000313" key="3">
    <source>
        <dbReference type="Proteomes" id="UP001310594"/>
    </source>
</evidence>
<organism evidence="2 3">
    <name type="scientific">Elasticomyces elasticus</name>
    <dbReference type="NCBI Taxonomy" id="574655"/>
    <lineage>
        <taxon>Eukaryota</taxon>
        <taxon>Fungi</taxon>
        <taxon>Dikarya</taxon>
        <taxon>Ascomycota</taxon>
        <taxon>Pezizomycotina</taxon>
        <taxon>Dothideomycetes</taxon>
        <taxon>Dothideomycetidae</taxon>
        <taxon>Mycosphaerellales</taxon>
        <taxon>Teratosphaeriaceae</taxon>
        <taxon>Elasticomyces</taxon>
    </lineage>
</organism>